<proteinExistence type="inferred from homology"/>
<dbReference type="PANTHER" id="PTHR46847:SF1">
    <property type="entry name" value="D-ALLOSE-BINDING PERIPLASMIC PROTEIN-RELATED"/>
    <property type="match status" value="1"/>
</dbReference>
<evidence type="ECO:0000256" key="3">
    <source>
        <dbReference type="ARBA" id="ARBA00022729"/>
    </source>
</evidence>
<name>A0A1I4SF48_9HYPH</name>
<dbReference type="GO" id="GO:0003677">
    <property type="term" value="F:DNA binding"/>
    <property type="evidence" value="ECO:0007669"/>
    <property type="project" value="InterPro"/>
</dbReference>
<comment type="subcellular location">
    <subcellularLocation>
        <location evidence="1">Cell envelope</location>
    </subcellularLocation>
</comment>
<accession>A0A1I4SF48</accession>
<reference evidence="5 6" key="1">
    <citation type="submission" date="2017-12" db="EMBL/GenBank/DDBJ databases">
        <title>Anaerobic carbon monoxide metabolism by Pleomorphomonas carboxyditropha sp. nov., a new mesophilic hydrogenogenic carboxidotroph.</title>
        <authorList>
            <person name="Esquivel-Elizondo S."/>
            <person name="Krajmalnik-Brown R."/>
        </authorList>
    </citation>
    <scope>NUCLEOTIDE SEQUENCE [LARGE SCALE GENOMIC DNA]</scope>
    <source>
        <strain evidence="5 6">R5-392</strain>
    </source>
</reference>
<dbReference type="AlphaFoldDB" id="A0A1I4SF48"/>
<dbReference type="CDD" id="cd01392">
    <property type="entry name" value="HTH_LacI"/>
    <property type="match status" value="1"/>
</dbReference>
<gene>
    <name evidence="5" type="ORF">CXZ10_12425</name>
</gene>
<comment type="similarity">
    <text evidence="2">Belongs to the bacterial solute-binding protein 2 family.</text>
</comment>
<evidence type="ECO:0000259" key="4">
    <source>
        <dbReference type="PROSITE" id="PS50932"/>
    </source>
</evidence>
<dbReference type="Proteomes" id="UP000233491">
    <property type="component" value="Unassembled WGS sequence"/>
</dbReference>
<dbReference type="InterPro" id="IPR028082">
    <property type="entry name" value="Peripla_BP_I"/>
</dbReference>
<dbReference type="SUPFAM" id="SSF53822">
    <property type="entry name" value="Periplasmic binding protein-like I"/>
    <property type="match status" value="1"/>
</dbReference>
<keyword evidence="6" id="KW-1185">Reference proteome</keyword>
<dbReference type="GO" id="GO:0030246">
    <property type="term" value="F:carbohydrate binding"/>
    <property type="evidence" value="ECO:0007669"/>
    <property type="project" value="UniProtKB-ARBA"/>
</dbReference>
<comment type="caution">
    <text evidence="5">The sequence shown here is derived from an EMBL/GenBank/DDBJ whole genome shotgun (WGS) entry which is preliminary data.</text>
</comment>
<dbReference type="Pfam" id="PF00356">
    <property type="entry name" value="LacI"/>
    <property type="match status" value="1"/>
</dbReference>
<protein>
    <submittedName>
        <fullName evidence="5">LacI family transcriptional regulator</fullName>
    </submittedName>
</protein>
<dbReference type="InterPro" id="IPR010982">
    <property type="entry name" value="Lambda_DNA-bd_dom_sf"/>
</dbReference>
<dbReference type="InterPro" id="IPR000843">
    <property type="entry name" value="HTH_LacI"/>
</dbReference>
<dbReference type="PROSITE" id="PS50932">
    <property type="entry name" value="HTH_LACI_2"/>
    <property type="match status" value="1"/>
</dbReference>
<organism evidence="5 6">
    <name type="scientific">Pleomorphomonas diazotrophica</name>
    <dbReference type="NCBI Taxonomy" id="1166257"/>
    <lineage>
        <taxon>Bacteria</taxon>
        <taxon>Pseudomonadati</taxon>
        <taxon>Pseudomonadota</taxon>
        <taxon>Alphaproteobacteria</taxon>
        <taxon>Hyphomicrobiales</taxon>
        <taxon>Pleomorphomonadaceae</taxon>
        <taxon>Pleomorphomonas</taxon>
    </lineage>
</organism>
<dbReference type="EMBL" id="PJNW01000009">
    <property type="protein sequence ID" value="PKR88916.1"/>
    <property type="molecule type" value="Genomic_DNA"/>
</dbReference>
<evidence type="ECO:0000256" key="2">
    <source>
        <dbReference type="ARBA" id="ARBA00007639"/>
    </source>
</evidence>
<evidence type="ECO:0000256" key="1">
    <source>
        <dbReference type="ARBA" id="ARBA00004196"/>
    </source>
</evidence>
<keyword evidence="3" id="KW-0732">Signal</keyword>
<dbReference type="PANTHER" id="PTHR46847">
    <property type="entry name" value="D-ALLOSE-BINDING PERIPLASMIC PROTEIN-RELATED"/>
    <property type="match status" value="1"/>
</dbReference>
<dbReference type="GO" id="GO:0030313">
    <property type="term" value="C:cell envelope"/>
    <property type="evidence" value="ECO:0007669"/>
    <property type="project" value="UniProtKB-SubCell"/>
</dbReference>
<dbReference type="Pfam" id="PF13407">
    <property type="entry name" value="Peripla_BP_4"/>
    <property type="match status" value="1"/>
</dbReference>
<sequence>MKITLRTVAEAAGVSVATVDRVLNRRDGVRSVTIEKVESAIRQLGYAPSSLAGRVQPGTSRFAFVLPRGHNPFFEALETTIQRLGDWLPYKGASFDIRHVDVFDGEVLAEALREIRQDSYAGVAVAALDHPAVREAINALKSDGVAVVTLVSDVPSSRRDRFIGIDNTAAGRTAGSLIGRFLPNHSGKVALVAGSLALRDHAERRFGFEQVIAQDFPEVHVIALREGRDDPARVHKLVEDLLRQHSDLAGIYNAGAGNAGVISALEASGRAREIVYIAHELIEENREALVRGTIDAVINQDPGHEVRSAARVLLSLTSDWQIIDEQERIRIDIFLRDNLL</sequence>
<dbReference type="SMART" id="SM00354">
    <property type="entry name" value="HTH_LACI"/>
    <property type="match status" value="1"/>
</dbReference>
<dbReference type="SUPFAM" id="SSF47413">
    <property type="entry name" value="lambda repressor-like DNA-binding domains"/>
    <property type="match status" value="1"/>
</dbReference>
<dbReference type="OrthoDB" id="9805774at2"/>
<evidence type="ECO:0000313" key="6">
    <source>
        <dbReference type="Proteomes" id="UP000233491"/>
    </source>
</evidence>
<dbReference type="Gene3D" id="3.40.50.2300">
    <property type="match status" value="2"/>
</dbReference>
<dbReference type="RefSeq" id="WP_101289662.1">
    <property type="nucleotide sequence ID" value="NZ_FOUQ01000003.1"/>
</dbReference>
<dbReference type="InterPro" id="IPR025997">
    <property type="entry name" value="SBP_2_dom"/>
</dbReference>
<dbReference type="CDD" id="cd06307">
    <property type="entry name" value="PBP1_sugar_binding"/>
    <property type="match status" value="1"/>
</dbReference>
<feature type="domain" description="HTH lacI-type" evidence="4">
    <location>
        <begin position="3"/>
        <end position="57"/>
    </location>
</feature>
<dbReference type="GO" id="GO:0006355">
    <property type="term" value="P:regulation of DNA-templated transcription"/>
    <property type="evidence" value="ECO:0007669"/>
    <property type="project" value="InterPro"/>
</dbReference>
<evidence type="ECO:0000313" key="5">
    <source>
        <dbReference type="EMBL" id="PKR88916.1"/>
    </source>
</evidence>
<dbReference type="Gene3D" id="1.10.260.40">
    <property type="entry name" value="lambda repressor-like DNA-binding domains"/>
    <property type="match status" value="1"/>
</dbReference>